<feature type="domain" description="Glycosyltransferase subfamily 4-like N-terminal" evidence="3">
    <location>
        <begin position="18"/>
        <end position="220"/>
    </location>
</feature>
<dbReference type="PANTHER" id="PTHR46401:SF2">
    <property type="entry name" value="GLYCOSYLTRANSFERASE WBBK-RELATED"/>
    <property type="match status" value="1"/>
</dbReference>
<evidence type="ECO:0000259" key="2">
    <source>
        <dbReference type="Pfam" id="PF00534"/>
    </source>
</evidence>
<sequence length="410" mass="46978">MKKLKIAFLSYRSDPFSGGQGIYLKNVCESLADYGHEITIYSGSPLPIVSSKISIVEVETPKYFETFSFSERIKIFKNQPKSPLEFQDFFETITGTFSEPMFFGQRLQRNNHFKANEKKYDVFHDNQSLGIYPNTIKSRLVTTLHHPIQIDRSIDLMNEKSVLKRISISRWYSFLNFQEANVFSSRLVITPSNNSKNDITKFFKYPSNQIEVLWNGINLDDFQFRKKKDFGKKLVTIISSDVPMKNLKNILIGFSIALKNDEGLTLTIIGDVREENLKLIKSLGLDDFVIIHQKLTKKKLIEILSACDIGISGSLYEGFGFPLIEMIAIGLPILASNKGSLPEIMGDAGITFNPYDPNELSDSIQKLVNNDEMQNKISSNCQIRRDDFFGWDEYAKKLEFFYQKIIDGHI</sequence>
<dbReference type="Proteomes" id="UP000315825">
    <property type="component" value="Unassembled WGS sequence"/>
</dbReference>
<evidence type="ECO:0000313" key="5">
    <source>
        <dbReference type="Proteomes" id="UP000315825"/>
    </source>
</evidence>
<protein>
    <submittedName>
        <fullName evidence="4">Glycosyltransferase family 1 protein</fullName>
    </submittedName>
</protein>
<proteinExistence type="predicted"/>
<evidence type="ECO:0000259" key="3">
    <source>
        <dbReference type="Pfam" id="PF13439"/>
    </source>
</evidence>
<reference evidence="4 5" key="1">
    <citation type="submission" date="2019-02" db="EMBL/GenBank/DDBJ databases">
        <title>Prokaryotic population dynamics and viral predation in marine succession experiment using metagenomics: the confinement effect.</title>
        <authorList>
            <person name="Haro-Moreno J.M."/>
            <person name="Rodriguez-Valera F."/>
            <person name="Lopez-Perez M."/>
        </authorList>
    </citation>
    <scope>NUCLEOTIDE SEQUENCE [LARGE SCALE GENOMIC DNA]</scope>
    <source>
        <strain evidence="4">MED-G159</strain>
    </source>
</reference>
<dbReference type="InterPro" id="IPR001296">
    <property type="entry name" value="Glyco_trans_1"/>
</dbReference>
<dbReference type="SUPFAM" id="SSF53756">
    <property type="entry name" value="UDP-Glycosyltransferase/glycogen phosphorylase"/>
    <property type="match status" value="1"/>
</dbReference>
<dbReference type="GO" id="GO:0016757">
    <property type="term" value="F:glycosyltransferase activity"/>
    <property type="evidence" value="ECO:0007669"/>
    <property type="project" value="InterPro"/>
</dbReference>
<keyword evidence="1 4" id="KW-0808">Transferase</keyword>
<dbReference type="PANTHER" id="PTHR46401">
    <property type="entry name" value="GLYCOSYLTRANSFERASE WBBK-RELATED"/>
    <property type="match status" value="1"/>
</dbReference>
<gene>
    <name evidence="4" type="ORF">EVA92_03825</name>
</gene>
<name>A0A520MXQ0_9GAMM</name>
<dbReference type="CDD" id="cd03801">
    <property type="entry name" value="GT4_PimA-like"/>
    <property type="match status" value="1"/>
</dbReference>
<dbReference type="EMBL" id="SHBE01000007">
    <property type="protein sequence ID" value="RZO26002.1"/>
    <property type="molecule type" value="Genomic_DNA"/>
</dbReference>
<evidence type="ECO:0000256" key="1">
    <source>
        <dbReference type="ARBA" id="ARBA00022679"/>
    </source>
</evidence>
<feature type="domain" description="Glycosyl transferase family 1" evidence="2">
    <location>
        <begin position="224"/>
        <end position="380"/>
    </location>
</feature>
<organism evidence="4 5">
    <name type="scientific">SAR86 cluster bacterium</name>
    <dbReference type="NCBI Taxonomy" id="2030880"/>
    <lineage>
        <taxon>Bacteria</taxon>
        <taxon>Pseudomonadati</taxon>
        <taxon>Pseudomonadota</taxon>
        <taxon>Gammaproteobacteria</taxon>
        <taxon>SAR86 cluster</taxon>
    </lineage>
</organism>
<dbReference type="Pfam" id="PF00534">
    <property type="entry name" value="Glycos_transf_1"/>
    <property type="match status" value="1"/>
</dbReference>
<dbReference type="Gene3D" id="3.40.50.2000">
    <property type="entry name" value="Glycogen Phosphorylase B"/>
    <property type="match status" value="2"/>
</dbReference>
<dbReference type="GO" id="GO:0009103">
    <property type="term" value="P:lipopolysaccharide biosynthetic process"/>
    <property type="evidence" value="ECO:0007669"/>
    <property type="project" value="TreeGrafter"/>
</dbReference>
<comment type="caution">
    <text evidence="4">The sequence shown here is derived from an EMBL/GenBank/DDBJ whole genome shotgun (WGS) entry which is preliminary data.</text>
</comment>
<accession>A0A520MXQ0</accession>
<dbReference type="AlphaFoldDB" id="A0A520MXQ0"/>
<dbReference type="InterPro" id="IPR028098">
    <property type="entry name" value="Glyco_trans_4-like_N"/>
</dbReference>
<evidence type="ECO:0000313" key="4">
    <source>
        <dbReference type="EMBL" id="RZO26002.1"/>
    </source>
</evidence>
<dbReference type="Pfam" id="PF13439">
    <property type="entry name" value="Glyco_transf_4"/>
    <property type="match status" value="1"/>
</dbReference>